<name>A0A8S0ZJ78_ARCPL</name>
<evidence type="ECO:0008006" key="3">
    <source>
        <dbReference type="Google" id="ProtNLM"/>
    </source>
</evidence>
<dbReference type="InterPro" id="IPR027417">
    <property type="entry name" value="P-loop_NTPase"/>
</dbReference>
<comment type="caution">
    <text evidence="1">The sequence shown here is derived from an EMBL/GenBank/DDBJ whole genome shotgun (WGS) entry which is preliminary data.</text>
</comment>
<dbReference type="OrthoDB" id="2111841at2759"/>
<sequence>MEYQKRPGTSGIYGQLYETKLLALILFRLQHDRTVEYFYLATNINDVGDFDDICLVVKIEGCDRPVAVFIQVKHKIDDKAVIKIGKKEIVKYVTSFIKITKRFASRPRDDFFDPNLNETDCIFILYTNAKLTITNTESKFENSYATVLNNLLATSDAIGCRAQESDQVVEDFGEYFLKNDLALLAKHFVVFLVDKGNDRSMDIMNDMYVQQYHVILREKVVDVSGIRTDEHELDLKWRTLTFKRDFFSTNDKYVLIFKNHLLKELLKNQREILFLNFQKPILSLDETISLFLNAPSAATLMPLIITYINCNEAGELEFLIKRPSHDVKLLQQTNMSRKEIDEAIVAAETSAMEYLLSLKLKVPVTFGNVDLAIRGSDKKVNRRLKYLATAVCGLCKEYQLHDQYKIVKIEEHLYDGLLKHNGGLASAVGNMLTYDGTTNMMMFSNNFTSEQKIAEQLSLNLNNLIDGIFEYRFVVKTKRFPKLNFDCTDTAREFLNKLIIYETQSNHWKVEEILKEKIQEHLVTDLRDYVMNCSNKGVSVFLHYHDEIRKWWMSPTTGTYLNKTTNLYEQAICNMQAEPLISDLQTTFYISRAKYFKISFTKNAMKFTELSELPSKLFVTTDTVALTTVKVVQCLKSYFLINKFAVLDVEFVLNMPIADFDRLNEEIRMTERVLIIMWHKTQNYGELDYNRLSTFALATEDKQSVVIINSELREIIKKFFRARDVFFHDTETLSNIESEKEILKQAKVVFQGQKVTLDKILDDESVSFVRGVILDTVIRNETINIGEPLSNVQYEKDKDFYVDRSVRRRDKTDDYIDDNASSNHKYINNETVFNVNTYFDIPSDVVLLTAAPGMGKSTLLTHVSLNTMKHDDKIWIVRVDLRDYSNEFNEWKECKVVVDALKALNLLCQDVLRNNTISFNIKITGGEAYLVSCIDNKLAHFELSIFLHFYNQRRVIFVFDGFDEIFCYKHKVLSFLSVVKDDLRKCKMWVTSRPYSDILPDLETVLGRSFQLNHLSFTEQEIYLTRFWNHKILLQKPSEEQLKILRTFLDNTRESISKEPNWVRIIYSVFVSTVGPLVFPTMSDAEKDELNKILNFARTIHPRQKDNVVFELSGIPLLLYFLADYFVNIVYCATNRNKAILEFNLHNIYEMFIDNKLKLNLFKDKIKGLTLTIIREPLEKELQDIISIHKKLAAYTFYQDRILQMGLEELKDMKPLNEQEWYTELNKIKRSSEMISLISHVNAFNELVFINGSLAEYFIAEYVCDIIKSDKFKLFQKVLWYCAISQVRYTAIGDLIERKKEADPELRNAFLEMEKTSPIYKTEYRAYLKRESISQHQYIRILASSINDYEDGCFTEYAEKFKMNDFNKLKNNVKCGLIEYFTNYLVCKMKPQLKQHFGGTPLFYYRGPDSSFVRYFNSVKSMDEIDGILLELKVSRQKRFLPLLMLLTPQDHCGTSQLSNIESMSKNCQKRPTDDIIQTDFVYLLLNPGYPGTLSHTSDPSFSSEIFNFLSTTSTIGNRLHYTEENVQEIAEKIIEKELIELARVLETFLEPTIKISKDMSFYEYVERYHVFLRQHVFDVTDIQTDESDSEVKWRTVTFRDEFFDTKDIHIEFLRNCLLEQMLRKKMHFFLKSEFWPNQLISFFFSEPSVATLTLLLGACVVDCEDNKLKFLVERPGSDVEQLRNINIPQSTINEAKLAVRTATVIYLRSLHQREPIDFGNIDLPSQSLNDHPPRDVEMNSETLKSAIVKLCEQSTPRKLVTVDDSLDESLLTALANCVGNILICDEETEMLKVQYLDQLTPAQENAKSLYLQLSREIDNLHEYRFHVRTDKIPKCQLDFKNFARDFLKRLIIFAEESIDYEIEKIVFKKFRIGPYIKFYDSFITLNLVRLHIHSQVLKWWKASNSGEYDTKPCDLYQLASKNVNLEPAISEMHASFYFKNLKYFKYMFNENVTKSKYIELGVGSKLVVVTETVILTTIKVLQSLKSRGFNNEFTVLDLEHMQSTFPNMTDLSLFEELRITTKVLIVVWTQMYDDDILHELSQLFKHKRMVIIANNEFRARVESCGEWLDVVFYNEVESLALIQSHKEIMRDTKVIFQGRNVTLDEIIDDESVTYVKGDVLDKVISNDILHIGKPFSNPQYNELKESLVDSRVSSVLRADDEYQFPIENKIIRKFHDIVDDVVLVTDPTRIDKSALITHLALKTEEHDGKLWIVRVNFPDHVEQFDRWQDEDTAVDDLESLKFLCQVTMNYKLTSFDVALTKDKAQVVSCVGDAVAAFELNLFVRFYNERRVIFVFDAVDEVGPYCRDKVVTFLTVVSTRLRKSKMWVTCRSLSDILPELERVLGEGFAIISCND</sequence>
<protein>
    <recommendedName>
        <fullName evidence="3">NACHT domain-containing protein</fullName>
    </recommendedName>
</protein>
<gene>
    <name evidence="1" type="ORF">APLA_LOCUS5306</name>
</gene>
<evidence type="ECO:0000313" key="1">
    <source>
        <dbReference type="EMBL" id="CAB3231772.1"/>
    </source>
</evidence>
<evidence type="ECO:0000313" key="2">
    <source>
        <dbReference type="Proteomes" id="UP000494256"/>
    </source>
</evidence>
<dbReference type="SUPFAM" id="SSF52540">
    <property type="entry name" value="P-loop containing nucleoside triphosphate hydrolases"/>
    <property type="match status" value="1"/>
</dbReference>
<proteinExistence type="predicted"/>
<dbReference type="EMBL" id="CADEBD010000289">
    <property type="protein sequence ID" value="CAB3231772.1"/>
    <property type="molecule type" value="Genomic_DNA"/>
</dbReference>
<reference evidence="1 2" key="1">
    <citation type="submission" date="2020-04" db="EMBL/GenBank/DDBJ databases">
        <authorList>
            <person name="Wallbank WR R."/>
            <person name="Pardo Diaz C."/>
            <person name="Kozak K."/>
            <person name="Martin S."/>
            <person name="Jiggins C."/>
            <person name="Moest M."/>
            <person name="Warren A I."/>
            <person name="Byers J.R.P. K."/>
            <person name="Montejo-Kovacevich G."/>
            <person name="Yen C E."/>
        </authorList>
    </citation>
    <scope>NUCLEOTIDE SEQUENCE [LARGE SCALE GENOMIC DNA]</scope>
</reference>
<organism evidence="1 2">
    <name type="scientific">Arctia plantaginis</name>
    <name type="common">Wood tiger moth</name>
    <name type="synonym">Phalaena plantaginis</name>
    <dbReference type="NCBI Taxonomy" id="874455"/>
    <lineage>
        <taxon>Eukaryota</taxon>
        <taxon>Metazoa</taxon>
        <taxon>Ecdysozoa</taxon>
        <taxon>Arthropoda</taxon>
        <taxon>Hexapoda</taxon>
        <taxon>Insecta</taxon>
        <taxon>Pterygota</taxon>
        <taxon>Neoptera</taxon>
        <taxon>Endopterygota</taxon>
        <taxon>Lepidoptera</taxon>
        <taxon>Glossata</taxon>
        <taxon>Ditrysia</taxon>
        <taxon>Noctuoidea</taxon>
        <taxon>Erebidae</taxon>
        <taxon>Arctiinae</taxon>
        <taxon>Arctia</taxon>
    </lineage>
</organism>
<dbReference type="Proteomes" id="UP000494256">
    <property type="component" value="Unassembled WGS sequence"/>
</dbReference>
<dbReference type="Gene3D" id="3.40.50.300">
    <property type="entry name" value="P-loop containing nucleotide triphosphate hydrolases"/>
    <property type="match status" value="1"/>
</dbReference>
<accession>A0A8S0ZJ78</accession>